<gene>
    <name evidence="2" type="ORF">QR680_003703</name>
</gene>
<keyword evidence="3" id="KW-1185">Reference proteome</keyword>
<evidence type="ECO:0000256" key="1">
    <source>
        <dbReference type="SAM" id="Phobius"/>
    </source>
</evidence>
<evidence type="ECO:0000313" key="3">
    <source>
        <dbReference type="Proteomes" id="UP001175271"/>
    </source>
</evidence>
<organism evidence="2 3">
    <name type="scientific">Steinernema hermaphroditum</name>
    <dbReference type="NCBI Taxonomy" id="289476"/>
    <lineage>
        <taxon>Eukaryota</taxon>
        <taxon>Metazoa</taxon>
        <taxon>Ecdysozoa</taxon>
        <taxon>Nematoda</taxon>
        <taxon>Chromadorea</taxon>
        <taxon>Rhabditida</taxon>
        <taxon>Tylenchina</taxon>
        <taxon>Panagrolaimomorpha</taxon>
        <taxon>Strongyloidoidea</taxon>
        <taxon>Steinernematidae</taxon>
        <taxon>Steinernema</taxon>
    </lineage>
</organism>
<keyword evidence="1" id="KW-0812">Transmembrane</keyword>
<comment type="caution">
    <text evidence="2">The sequence shown here is derived from an EMBL/GenBank/DDBJ whole genome shotgun (WGS) entry which is preliminary data.</text>
</comment>
<dbReference type="SUPFAM" id="SSF81321">
    <property type="entry name" value="Family A G protein-coupled receptor-like"/>
    <property type="match status" value="1"/>
</dbReference>
<keyword evidence="1" id="KW-1133">Transmembrane helix</keyword>
<feature type="transmembrane region" description="Helical" evidence="1">
    <location>
        <begin position="50"/>
        <end position="74"/>
    </location>
</feature>
<accession>A0AA39LS05</accession>
<sequence length="87" mass="9912">MGDKRRSDQVMTLVVGIFYLVLATALFMVNALVFAVVIRQEEFKTNTYKIIKNICVSCMMQLVVLAVGGVMTIFQTTFDYYLDKTLE</sequence>
<dbReference type="EMBL" id="JAUCMV010000003">
    <property type="protein sequence ID" value="KAK0407986.1"/>
    <property type="molecule type" value="Genomic_DNA"/>
</dbReference>
<feature type="transmembrane region" description="Helical" evidence="1">
    <location>
        <begin position="12"/>
        <end position="38"/>
    </location>
</feature>
<proteinExistence type="predicted"/>
<protein>
    <submittedName>
        <fullName evidence="2">Uncharacterized protein</fullName>
    </submittedName>
</protein>
<dbReference type="AlphaFoldDB" id="A0AA39LS05"/>
<dbReference type="Proteomes" id="UP001175271">
    <property type="component" value="Unassembled WGS sequence"/>
</dbReference>
<name>A0AA39LS05_9BILA</name>
<reference evidence="2" key="1">
    <citation type="submission" date="2023-06" db="EMBL/GenBank/DDBJ databases">
        <title>Genomic analysis of the entomopathogenic nematode Steinernema hermaphroditum.</title>
        <authorList>
            <person name="Schwarz E.M."/>
            <person name="Heppert J.K."/>
            <person name="Baniya A."/>
            <person name="Schwartz H.T."/>
            <person name="Tan C.-H."/>
            <person name="Antoshechkin I."/>
            <person name="Sternberg P.W."/>
            <person name="Goodrich-Blair H."/>
            <person name="Dillman A.R."/>
        </authorList>
    </citation>
    <scope>NUCLEOTIDE SEQUENCE</scope>
    <source>
        <strain evidence="2">PS9179</strain>
        <tissue evidence="2">Whole animal</tissue>
    </source>
</reference>
<dbReference type="Gene3D" id="1.20.1070.10">
    <property type="entry name" value="Rhodopsin 7-helix transmembrane proteins"/>
    <property type="match status" value="1"/>
</dbReference>
<evidence type="ECO:0000313" key="2">
    <source>
        <dbReference type="EMBL" id="KAK0407986.1"/>
    </source>
</evidence>
<keyword evidence="1" id="KW-0472">Membrane</keyword>